<dbReference type="EMBL" id="JPGY02000001">
    <property type="protein sequence ID" value="KRU12964.1"/>
    <property type="molecule type" value="Genomic_DNA"/>
</dbReference>
<dbReference type="Proteomes" id="UP000028042">
    <property type="component" value="Unassembled WGS sequence"/>
</dbReference>
<evidence type="ECO:0000313" key="3">
    <source>
        <dbReference type="EMBL" id="KRU12964.1"/>
    </source>
</evidence>
<dbReference type="AlphaFoldDB" id="A0A0H3J107"/>
<keyword evidence="1" id="KW-1133">Transmembrane helix</keyword>
<name>A0A0H3J107_CLOPA</name>
<organism evidence="2 5">
    <name type="scientific">Clostridium pasteurianum DSM 525 = ATCC 6013</name>
    <dbReference type="NCBI Taxonomy" id="1262449"/>
    <lineage>
        <taxon>Bacteria</taxon>
        <taxon>Bacillati</taxon>
        <taxon>Bacillota</taxon>
        <taxon>Clostridia</taxon>
        <taxon>Eubacteriales</taxon>
        <taxon>Clostridiaceae</taxon>
        <taxon>Clostridium</taxon>
    </lineage>
</organism>
<sequence>MNCGTVLVPAIPAKYLDSKQFIINEITLFSKNRGGNRMKKLAAVAMVIVTGIALGTFVYKKVSINTQG</sequence>
<gene>
    <name evidence="2" type="ORF">CLPA_c09390</name>
    <name evidence="3" type="ORF">CP6013_02212</name>
</gene>
<keyword evidence="1" id="KW-0812">Transmembrane</keyword>
<reference evidence="2 5" key="1">
    <citation type="journal article" date="2015" name="Genome Announc.">
        <title>Complete Genome Sequence of the Nitrogen-Fixing and Solvent-Producing Clostridium pasteurianum DSM 525.</title>
        <authorList>
            <person name="Poehlein A."/>
            <person name="Grosse-Honebrink A."/>
            <person name="Zhang Y."/>
            <person name="Minton N.P."/>
            <person name="Daniel R."/>
        </authorList>
    </citation>
    <scope>NUCLEOTIDE SEQUENCE [LARGE SCALE GENOMIC DNA]</scope>
    <source>
        <strain evidence="2">DSM 525</strain>
        <strain evidence="5">DSM 525 / ATCC 6013</strain>
    </source>
</reference>
<keyword evidence="1" id="KW-0472">Membrane</keyword>
<dbReference type="Proteomes" id="UP000030905">
    <property type="component" value="Chromosome"/>
</dbReference>
<accession>A0A0H3J107</accession>
<keyword evidence="5" id="KW-1185">Reference proteome</keyword>
<protein>
    <submittedName>
        <fullName evidence="2">Uncharacterized protein</fullName>
    </submittedName>
</protein>
<dbReference type="KEGG" id="cpae:CPAST_c09390"/>
<feature type="transmembrane region" description="Helical" evidence="1">
    <location>
        <begin position="41"/>
        <end position="59"/>
    </location>
</feature>
<reference evidence="3" key="2">
    <citation type="submission" date="2015-10" db="EMBL/GenBank/DDBJ databases">
        <title>Improved Draft Genome Sequence of Clostridium pasteurianum Strain ATCC 6013 (DSM 525) Using a Hybrid Next-Generation Sequencing Approach.</title>
        <authorList>
            <person name="Pyne M.E."/>
            <person name="Utturkar S.M."/>
            <person name="Brown S.D."/>
            <person name="Moo-Young M."/>
            <person name="Chung D.A."/>
            <person name="Chou P.C."/>
        </authorList>
    </citation>
    <scope>NUCLEOTIDE SEQUENCE</scope>
    <source>
        <strain evidence="3">ATCC 6013</strain>
    </source>
</reference>
<evidence type="ECO:0000256" key="1">
    <source>
        <dbReference type="SAM" id="Phobius"/>
    </source>
</evidence>
<evidence type="ECO:0000313" key="5">
    <source>
        <dbReference type="Proteomes" id="UP000030905"/>
    </source>
</evidence>
<dbReference type="KEGG" id="cpat:CLPA_c09390"/>
<reference evidence="3 4" key="3">
    <citation type="journal article" name="Genome Announc.">
        <title>Improved Draft Genome Sequence of Clostridium pasteurianum Strain ATCC 6013 (DSM 525) Using a Hybrid Next-Generation Sequencing Approach.</title>
        <authorList>
            <person name="Pyne M.E."/>
            <person name="Utturkar S."/>
            <person name="Brown S.D."/>
            <person name="Moo-Young M."/>
            <person name="Chung D.A."/>
            <person name="Chou C.P."/>
        </authorList>
    </citation>
    <scope>NUCLEOTIDE SEQUENCE [LARGE SCALE GENOMIC DNA]</scope>
    <source>
        <strain evidence="3 4">ATCC 6013</strain>
    </source>
</reference>
<evidence type="ECO:0000313" key="4">
    <source>
        <dbReference type="Proteomes" id="UP000028042"/>
    </source>
</evidence>
<proteinExistence type="predicted"/>
<evidence type="ECO:0000313" key="2">
    <source>
        <dbReference type="EMBL" id="AJA51027.1"/>
    </source>
</evidence>
<dbReference type="EMBL" id="CP009268">
    <property type="protein sequence ID" value="AJA51027.1"/>
    <property type="molecule type" value="Genomic_DNA"/>
</dbReference>